<dbReference type="RefSeq" id="WP_063703552.1">
    <property type="nucleotide sequence ID" value="NZ_LUUB01000079.1"/>
</dbReference>
<reference evidence="1 2" key="1">
    <citation type="submission" date="2016-03" db="EMBL/GenBank/DDBJ databases">
        <title>Draft Genome Sequence of the Strain BR 10245 (Bradyrhizobium sp.) isolated from nodules of Centrolobium paraense.</title>
        <authorList>
            <person name="Simoes-Araujo J.L.Sr."/>
            <person name="Barauna A.C."/>
            <person name="Silva K."/>
            <person name="Zilli J.E."/>
        </authorList>
    </citation>
    <scope>NUCLEOTIDE SEQUENCE [LARGE SCALE GENOMIC DNA]</scope>
    <source>
        <strain evidence="1 2">BR 10245</strain>
    </source>
</reference>
<proteinExistence type="predicted"/>
<evidence type="ECO:0000313" key="2">
    <source>
        <dbReference type="Proteomes" id="UP000076959"/>
    </source>
</evidence>
<dbReference type="EMBL" id="LUUB01000079">
    <property type="protein sequence ID" value="OAF05456.1"/>
    <property type="molecule type" value="Genomic_DNA"/>
</dbReference>
<sequence>MQPEFKLHQDIKAGDEARALLESKLLKECFAKLKQTYLDQLLNTDVTQTAFRDKCWMAARVVDVVQDHLVTVVNNGAVAKSDLAKLAQEAERKKRFGII</sequence>
<comment type="caution">
    <text evidence="1">The sequence shown here is derived from an EMBL/GenBank/DDBJ whole genome shotgun (WGS) entry which is preliminary data.</text>
</comment>
<dbReference type="STRING" id="1505087.AYJ54_00695"/>
<keyword evidence="2" id="KW-1185">Reference proteome</keyword>
<dbReference type="OrthoDB" id="8240316at2"/>
<gene>
    <name evidence="1" type="ORF">AYJ54_00695</name>
</gene>
<dbReference type="Proteomes" id="UP000076959">
    <property type="component" value="Unassembled WGS sequence"/>
</dbReference>
<dbReference type="AlphaFoldDB" id="A0A176YIF8"/>
<protein>
    <submittedName>
        <fullName evidence="1">Uncharacterized protein</fullName>
    </submittedName>
</protein>
<organism evidence="1 2">
    <name type="scientific">Bradyrhizobium centrolobii</name>
    <dbReference type="NCBI Taxonomy" id="1505087"/>
    <lineage>
        <taxon>Bacteria</taxon>
        <taxon>Pseudomonadati</taxon>
        <taxon>Pseudomonadota</taxon>
        <taxon>Alphaproteobacteria</taxon>
        <taxon>Hyphomicrobiales</taxon>
        <taxon>Nitrobacteraceae</taxon>
        <taxon>Bradyrhizobium</taxon>
    </lineage>
</organism>
<evidence type="ECO:0000313" key="1">
    <source>
        <dbReference type="EMBL" id="OAF05456.1"/>
    </source>
</evidence>
<accession>A0A176YIF8</accession>
<name>A0A176YIF8_9BRAD</name>